<keyword evidence="1" id="KW-0547">Nucleotide-binding</keyword>
<reference evidence="3" key="1">
    <citation type="journal article" date="2014" name="PLoS Genet.">
        <title>Differential Responses to Wnt and PCP Disruption Predict Expression and Developmental Function of Conserved and Novel Genes in a Cnidarian.</title>
        <authorList>
            <person name="Lapebie P."/>
            <person name="Ruggiero A."/>
            <person name="Barreau C."/>
            <person name="Chevalier S."/>
            <person name="Chang P."/>
            <person name="Dru P."/>
            <person name="Houliston E."/>
            <person name="Momose T."/>
        </authorList>
    </citation>
    <scope>NUCLEOTIDE SEQUENCE</scope>
</reference>
<sequence length="237" mass="27773">MRSQQEIRIMILGDHSLCFEHVLRPYFNLKTGQDTKFILEECETKGINMNLDKKPVNLNVRVATTRTGMSRVPMDKIRINDYKRRMEDIDVIMLCYFQNNSKTLYNVRTKYLEEIKQYFPKTPYFLVGVNIEESIDGCVNPLKETINIQDRWLKRDLQVTSKEAKRTSRKIKARGSVQCSVLRTSEEGTEENHNEQEEAVFDYDVDKCKTVKTAIDKVAKFALKRKNAPCIFPFKQI</sequence>
<evidence type="ECO:0000256" key="2">
    <source>
        <dbReference type="ARBA" id="ARBA00023134"/>
    </source>
</evidence>
<dbReference type="InterPro" id="IPR027417">
    <property type="entry name" value="P-loop_NTPase"/>
</dbReference>
<accession>A0A069DNA3</accession>
<dbReference type="PANTHER" id="PTHR24072">
    <property type="entry name" value="RHO FAMILY GTPASE"/>
    <property type="match status" value="1"/>
</dbReference>
<evidence type="ECO:0000256" key="1">
    <source>
        <dbReference type="ARBA" id="ARBA00022741"/>
    </source>
</evidence>
<dbReference type="Gene3D" id="3.40.50.300">
    <property type="entry name" value="P-loop containing nucleotide triphosphate hydrolases"/>
    <property type="match status" value="1"/>
</dbReference>
<proteinExistence type="evidence at transcript level"/>
<evidence type="ECO:0000313" key="3">
    <source>
        <dbReference type="EMBL" id="JAC85131.1"/>
    </source>
</evidence>
<name>A0A069DNA3_9CNID</name>
<organism evidence="3">
    <name type="scientific">Clytia hemisphaerica</name>
    <dbReference type="NCBI Taxonomy" id="252671"/>
    <lineage>
        <taxon>Eukaryota</taxon>
        <taxon>Metazoa</taxon>
        <taxon>Cnidaria</taxon>
        <taxon>Hydrozoa</taxon>
        <taxon>Hydroidolina</taxon>
        <taxon>Leptothecata</taxon>
        <taxon>Obeliida</taxon>
        <taxon>Clytiidae</taxon>
        <taxon>Clytia</taxon>
    </lineage>
</organism>
<dbReference type="InterPro" id="IPR003578">
    <property type="entry name" value="Small_GTPase_Rho"/>
</dbReference>
<dbReference type="GO" id="GO:0005525">
    <property type="term" value="F:GTP binding"/>
    <property type="evidence" value="ECO:0007669"/>
    <property type="project" value="UniProtKB-KW"/>
</dbReference>
<dbReference type="AlphaFoldDB" id="A0A069DNA3"/>
<dbReference type="GO" id="GO:0007264">
    <property type="term" value="P:small GTPase-mediated signal transduction"/>
    <property type="evidence" value="ECO:0007669"/>
    <property type="project" value="InterPro"/>
</dbReference>
<keyword evidence="2" id="KW-0342">GTP-binding</keyword>
<dbReference type="EMBL" id="GBGP01000052">
    <property type="protein sequence ID" value="JAC85131.1"/>
    <property type="molecule type" value="mRNA"/>
</dbReference>
<protein>
    <submittedName>
        <fullName evidence="3">Rho GTPase family protein</fullName>
    </submittedName>
</protein>